<dbReference type="Gene3D" id="1.20.1050.10">
    <property type="match status" value="1"/>
</dbReference>
<comment type="caution">
    <text evidence="3">The sequence shown here is derived from an EMBL/GenBank/DDBJ whole genome shotgun (WGS) entry which is preliminary data.</text>
</comment>
<evidence type="ECO:0000259" key="2">
    <source>
        <dbReference type="PROSITE" id="PS50404"/>
    </source>
</evidence>
<dbReference type="InterPro" id="IPR004045">
    <property type="entry name" value="Glutathione_S-Trfase_N"/>
</dbReference>
<dbReference type="CDD" id="cd03046">
    <property type="entry name" value="GST_N_GTT1_like"/>
    <property type="match status" value="1"/>
</dbReference>
<dbReference type="SUPFAM" id="SSF47616">
    <property type="entry name" value="GST C-terminal domain-like"/>
    <property type="match status" value="1"/>
</dbReference>
<dbReference type="Proteomes" id="UP001210925">
    <property type="component" value="Unassembled WGS sequence"/>
</dbReference>
<dbReference type="EMBL" id="JADGKB010000143">
    <property type="protein sequence ID" value="KAJ3252384.1"/>
    <property type="molecule type" value="Genomic_DNA"/>
</dbReference>
<name>A0AAD5Y2Z8_9FUNG</name>
<comment type="similarity">
    <text evidence="1">Belongs to the GST superfamily.</text>
</comment>
<reference evidence="3" key="1">
    <citation type="submission" date="2020-05" db="EMBL/GenBank/DDBJ databases">
        <title>Phylogenomic resolution of chytrid fungi.</title>
        <authorList>
            <person name="Stajich J.E."/>
            <person name="Amses K."/>
            <person name="Simmons R."/>
            <person name="Seto K."/>
            <person name="Myers J."/>
            <person name="Bonds A."/>
            <person name="Quandt C.A."/>
            <person name="Barry K."/>
            <person name="Liu P."/>
            <person name="Grigoriev I."/>
            <person name="Longcore J.E."/>
            <person name="James T.Y."/>
        </authorList>
    </citation>
    <scope>NUCLEOTIDE SEQUENCE</scope>
    <source>
        <strain evidence="3">PLAUS21</strain>
    </source>
</reference>
<keyword evidence="4" id="KW-1185">Reference proteome</keyword>
<gene>
    <name evidence="3" type="ORF">HK103_001597</name>
</gene>
<evidence type="ECO:0000256" key="1">
    <source>
        <dbReference type="ARBA" id="ARBA00007409"/>
    </source>
</evidence>
<protein>
    <recommendedName>
        <fullName evidence="2">GST N-terminal domain-containing protein</fullName>
    </recommendedName>
</protein>
<dbReference type="PANTHER" id="PTHR44051:SF9">
    <property type="entry name" value="GLUTATHIONE S-TRANSFERASE 1"/>
    <property type="match status" value="1"/>
</dbReference>
<evidence type="ECO:0000313" key="3">
    <source>
        <dbReference type="EMBL" id="KAJ3252384.1"/>
    </source>
</evidence>
<dbReference type="SFLD" id="SFLDG00358">
    <property type="entry name" value="Main_(cytGST)"/>
    <property type="match status" value="1"/>
</dbReference>
<accession>A0AAD5Y2Z8</accession>
<dbReference type="InterPro" id="IPR036282">
    <property type="entry name" value="Glutathione-S-Trfase_C_sf"/>
</dbReference>
<dbReference type="InterPro" id="IPR036249">
    <property type="entry name" value="Thioredoxin-like_sf"/>
</dbReference>
<proteinExistence type="inferred from homology"/>
<dbReference type="SUPFAM" id="SSF52833">
    <property type="entry name" value="Thioredoxin-like"/>
    <property type="match status" value="1"/>
</dbReference>
<organism evidence="3 4">
    <name type="scientific">Boothiomyces macroporosus</name>
    <dbReference type="NCBI Taxonomy" id="261099"/>
    <lineage>
        <taxon>Eukaryota</taxon>
        <taxon>Fungi</taxon>
        <taxon>Fungi incertae sedis</taxon>
        <taxon>Chytridiomycota</taxon>
        <taxon>Chytridiomycota incertae sedis</taxon>
        <taxon>Chytridiomycetes</taxon>
        <taxon>Rhizophydiales</taxon>
        <taxon>Terramycetaceae</taxon>
        <taxon>Boothiomyces</taxon>
    </lineage>
</organism>
<dbReference type="SFLD" id="SFLDG01150">
    <property type="entry name" value="Main.1:_Beta-like"/>
    <property type="match status" value="1"/>
</dbReference>
<dbReference type="PANTHER" id="PTHR44051">
    <property type="entry name" value="GLUTATHIONE S-TRANSFERASE-RELATED"/>
    <property type="match status" value="1"/>
</dbReference>
<dbReference type="Gene3D" id="3.40.30.10">
    <property type="entry name" value="Glutaredoxin"/>
    <property type="match status" value="1"/>
</dbReference>
<feature type="domain" description="GST N-terminal" evidence="2">
    <location>
        <begin position="1"/>
        <end position="82"/>
    </location>
</feature>
<dbReference type="Pfam" id="PF02798">
    <property type="entry name" value="GST_N"/>
    <property type="match status" value="1"/>
</dbReference>
<dbReference type="PROSITE" id="PS50404">
    <property type="entry name" value="GST_NTER"/>
    <property type="match status" value="1"/>
</dbReference>
<sequence length="210" mass="24472">MSVTVYHLNNSRSQRIIWLLQHLQVDYVIKAYDMDTLTRRAPVELKQIHPLGRCPMISHNGRVIVETGAIIEYLVETFTDPINLLPKSLDDKLQVRFWLHFAEGSAMTDIVIHANTANMEREELLKTKVYPRLINIFGFIEQHLKEHEWFAGEFSGADIAMSMPIEIFLMKRIVDIDTKGMERWANQIHQMPSYQQALSKVEKYVYVGKN</sequence>
<dbReference type="InterPro" id="IPR040079">
    <property type="entry name" value="Glutathione_S-Trfase"/>
</dbReference>
<dbReference type="AlphaFoldDB" id="A0AAD5Y2Z8"/>
<evidence type="ECO:0000313" key="4">
    <source>
        <dbReference type="Proteomes" id="UP001210925"/>
    </source>
</evidence>
<dbReference type="SFLD" id="SFLDS00019">
    <property type="entry name" value="Glutathione_Transferase_(cytos"/>
    <property type="match status" value="1"/>
</dbReference>